<proteinExistence type="inferred from homology"/>
<dbReference type="GO" id="GO:0008033">
    <property type="term" value="P:tRNA processing"/>
    <property type="evidence" value="ECO:0007669"/>
    <property type="project" value="UniProtKB-KW"/>
</dbReference>
<evidence type="ECO:0000256" key="5">
    <source>
        <dbReference type="ARBA" id="ARBA00022679"/>
    </source>
</evidence>
<dbReference type="PROSITE" id="PS51163">
    <property type="entry name" value="YRDC"/>
    <property type="match status" value="1"/>
</dbReference>
<keyword evidence="7" id="KW-0548">Nucleotidyltransferase</keyword>
<organism evidence="13">
    <name type="scientific">freshwater metagenome</name>
    <dbReference type="NCBI Taxonomy" id="449393"/>
    <lineage>
        <taxon>unclassified sequences</taxon>
        <taxon>metagenomes</taxon>
        <taxon>ecological metagenomes</taxon>
    </lineage>
</organism>
<dbReference type="SUPFAM" id="SSF55821">
    <property type="entry name" value="YrdC/RibB"/>
    <property type="match status" value="1"/>
</dbReference>
<keyword evidence="8" id="KW-0547">Nucleotide-binding</keyword>
<evidence type="ECO:0000256" key="8">
    <source>
        <dbReference type="ARBA" id="ARBA00022741"/>
    </source>
</evidence>
<dbReference type="InterPro" id="IPR050156">
    <property type="entry name" value="TC-AMP_synthase_SUA5"/>
</dbReference>
<keyword evidence="9" id="KW-0067">ATP-binding</keyword>
<evidence type="ECO:0000256" key="4">
    <source>
        <dbReference type="ARBA" id="ARBA00022490"/>
    </source>
</evidence>
<comment type="subcellular location">
    <subcellularLocation>
        <location evidence="1">Cytoplasm</location>
    </subcellularLocation>
</comment>
<dbReference type="GO" id="GO:0003725">
    <property type="term" value="F:double-stranded RNA binding"/>
    <property type="evidence" value="ECO:0007669"/>
    <property type="project" value="InterPro"/>
</dbReference>
<evidence type="ECO:0000256" key="11">
    <source>
        <dbReference type="ARBA" id="ARBA00048366"/>
    </source>
</evidence>
<comment type="similarity">
    <text evidence="2">Belongs to the SUA5 family.</text>
</comment>
<dbReference type="GO" id="GO:0061710">
    <property type="term" value="F:L-threonylcarbamoyladenylate synthase"/>
    <property type="evidence" value="ECO:0007669"/>
    <property type="project" value="UniProtKB-EC"/>
</dbReference>
<dbReference type="Pfam" id="PF01300">
    <property type="entry name" value="Sua5_yciO_yrdC"/>
    <property type="match status" value="1"/>
</dbReference>
<accession>A0A6J7SG87</accession>
<protein>
    <recommendedName>
        <fullName evidence="10">L-threonylcarbamoyladenylate synthase</fullName>
        <ecNumber evidence="3">2.7.7.87</ecNumber>
    </recommendedName>
    <alternativeName>
        <fullName evidence="10">L-threonylcarbamoyladenylate synthase</fullName>
    </alternativeName>
</protein>
<evidence type="ECO:0000256" key="7">
    <source>
        <dbReference type="ARBA" id="ARBA00022695"/>
    </source>
</evidence>
<reference evidence="13" key="1">
    <citation type="submission" date="2020-05" db="EMBL/GenBank/DDBJ databases">
        <authorList>
            <person name="Chiriac C."/>
            <person name="Salcher M."/>
            <person name="Ghai R."/>
            <person name="Kavagutti S V."/>
        </authorList>
    </citation>
    <scope>NUCLEOTIDE SEQUENCE</scope>
</reference>
<evidence type="ECO:0000256" key="2">
    <source>
        <dbReference type="ARBA" id="ARBA00007663"/>
    </source>
</evidence>
<dbReference type="PANTHER" id="PTHR17490:SF16">
    <property type="entry name" value="THREONYLCARBAMOYL-AMP SYNTHASE"/>
    <property type="match status" value="1"/>
</dbReference>
<gene>
    <name evidence="13" type="ORF">UFOPK4248_00214</name>
</gene>
<name>A0A6J7SG87_9ZZZZ</name>
<dbReference type="GO" id="GO:0000049">
    <property type="term" value="F:tRNA binding"/>
    <property type="evidence" value="ECO:0007669"/>
    <property type="project" value="TreeGrafter"/>
</dbReference>
<dbReference type="InterPro" id="IPR017945">
    <property type="entry name" value="DHBP_synth_RibB-like_a/b_dom"/>
</dbReference>
<sequence>MSEKAILEVSSALRAGRLVILPATSGYVLACDANNYSAIEDINLIRENKEQYILSMIFPSIKAMDNEVTLPELEEEVHGLIESGQLTLILKRDASLRVVHGSRDELVTVNIPASENIKKLLRVSGPCVIASASKIGSGIPTSIADISNKIKSSSEYILDSGKIIGKVSSVIDFTSRTPTISRIGAVSKEKLQDYISMI</sequence>
<dbReference type="EC" id="2.7.7.87" evidence="3"/>
<dbReference type="EMBL" id="CAFBQB010000016">
    <property type="protein sequence ID" value="CAB5040083.1"/>
    <property type="molecule type" value="Genomic_DNA"/>
</dbReference>
<evidence type="ECO:0000256" key="3">
    <source>
        <dbReference type="ARBA" id="ARBA00012584"/>
    </source>
</evidence>
<dbReference type="PANTHER" id="PTHR17490">
    <property type="entry name" value="SUA5"/>
    <property type="match status" value="1"/>
</dbReference>
<keyword evidence="5" id="KW-0808">Transferase</keyword>
<dbReference type="InterPro" id="IPR006070">
    <property type="entry name" value="Sua5-like_dom"/>
</dbReference>
<comment type="catalytic activity">
    <reaction evidence="11">
        <text>L-threonine + hydrogencarbonate + ATP = L-threonylcarbamoyladenylate + diphosphate + H2O</text>
        <dbReference type="Rhea" id="RHEA:36407"/>
        <dbReference type="ChEBI" id="CHEBI:15377"/>
        <dbReference type="ChEBI" id="CHEBI:17544"/>
        <dbReference type="ChEBI" id="CHEBI:30616"/>
        <dbReference type="ChEBI" id="CHEBI:33019"/>
        <dbReference type="ChEBI" id="CHEBI:57926"/>
        <dbReference type="ChEBI" id="CHEBI:73682"/>
        <dbReference type="EC" id="2.7.7.87"/>
    </reaction>
</comment>
<feature type="domain" description="YrdC-like" evidence="12">
    <location>
        <begin position="3"/>
        <end position="186"/>
    </location>
</feature>
<evidence type="ECO:0000259" key="12">
    <source>
        <dbReference type="PROSITE" id="PS51163"/>
    </source>
</evidence>
<dbReference type="Gene3D" id="3.90.870.10">
    <property type="entry name" value="DHBP synthase"/>
    <property type="match status" value="1"/>
</dbReference>
<evidence type="ECO:0000256" key="6">
    <source>
        <dbReference type="ARBA" id="ARBA00022694"/>
    </source>
</evidence>
<dbReference type="GO" id="GO:0005524">
    <property type="term" value="F:ATP binding"/>
    <property type="evidence" value="ECO:0007669"/>
    <property type="project" value="UniProtKB-KW"/>
</dbReference>
<dbReference type="GO" id="GO:0005737">
    <property type="term" value="C:cytoplasm"/>
    <property type="evidence" value="ECO:0007669"/>
    <property type="project" value="UniProtKB-SubCell"/>
</dbReference>
<dbReference type="GO" id="GO:0006450">
    <property type="term" value="P:regulation of translational fidelity"/>
    <property type="evidence" value="ECO:0007669"/>
    <property type="project" value="TreeGrafter"/>
</dbReference>
<keyword evidence="4" id="KW-0963">Cytoplasm</keyword>
<evidence type="ECO:0000256" key="10">
    <source>
        <dbReference type="ARBA" id="ARBA00029774"/>
    </source>
</evidence>
<dbReference type="AlphaFoldDB" id="A0A6J7SG87"/>
<keyword evidence="6" id="KW-0819">tRNA processing</keyword>
<evidence type="ECO:0000313" key="13">
    <source>
        <dbReference type="EMBL" id="CAB5040083.1"/>
    </source>
</evidence>
<evidence type="ECO:0000256" key="9">
    <source>
        <dbReference type="ARBA" id="ARBA00022840"/>
    </source>
</evidence>
<evidence type="ECO:0000256" key="1">
    <source>
        <dbReference type="ARBA" id="ARBA00004496"/>
    </source>
</evidence>